<reference evidence="2" key="1">
    <citation type="journal article" date="2014" name="Front. Microbiol.">
        <title>High frequency of phylogenetically diverse reductive dehalogenase-homologous genes in deep subseafloor sedimentary metagenomes.</title>
        <authorList>
            <person name="Kawai M."/>
            <person name="Futagami T."/>
            <person name="Toyoda A."/>
            <person name="Takaki Y."/>
            <person name="Nishi S."/>
            <person name="Hori S."/>
            <person name="Arai W."/>
            <person name="Tsubouchi T."/>
            <person name="Morono Y."/>
            <person name="Uchiyama I."/>
            <person name="Ito T."/>
            <person name="Fujiyama A."/>
            <person name="Inagaki F."/>
            <person name="Takami H."/>
        </authorList>
    </citation>
    <scope>NUCLEOTIDE SEQUENCE</scope>
    <source>
        <strain evidence="2">Expedition CK06-06</strain>
    </source>
</reference>
<organism evidence="2">
    <name type="scientific">marine sediment metagenome</name>
    <dbReference type="NCBI Taxonomy" id="412755"/>
    <lineage>
        <taxon>unclassified sequences</taxon>
        <taxon>metagenomes</taxon>
        <taxon>ecological metagenomes</taxon>
    </lineage>
</organism>
<comment type="caution">
    <text evidence="2">The sequence shown here is derived from an EMBL/GenBank/DDBJ whole genome shotgun (WGS) entry which is preliminary data.</text>
</comment>
<feature type="domain" description="Calcineurin-like phosphoesterase" evidence="1">
    <location>
        <begin position="7"/>
        <end position="231"/>
    </location>
</feature>
<proteinExistence type="predicted"/>
<accession>X0X398</accession>
<evidence type="ECO:0000313" key="2">
    <source>
        <dbReference type="EMBL" id="GAG37709.1"/>
    </source>
</evidence>
<dbReference type="Pfam" id="PF00149">
    <property type="entry name" value="Metallophos"/>
    <property type="match status" value="1"/>
</dbReference>
<dbReference type="InterPro" id="IPR004843">
    <property type="entry name" value="Calcineurin-like_PHP"/>
</dbReference>
<dbReference type="SUPFAM" id="SSF56300">
    <property type="entry name" value="Metallo-dependent phosphatases"/>
    <property type="match status" value="1"/>
</dbReference>
<dbReference type="Gene3D" id="3.60.21.10">
    <property type="match status" value="1"/>
</dbReference>
<dbReference type="GO" id="GO:0016787">
    <property type="term" value="F:hydrolase activity"/>
    <property type="evidence" value="ECO:0007669"/>
    <property type="project" value="InterPro"/>
</dbReference>
<dbReference type="InterPro" id="IPR029052">
    <property type="entry name" value="Metallo-depent_PP-like"/>
</dbReference>
<dbReference type="AlphaFoldDB" id="X0X398"/>
<feature type="non-terminal residue" evidence="2">
    <location>
        <position position="254"/>
    </location>
</feature>
<gene>
    <name evidence="2" type="ORF">S01H1_61889</name>
</gene>
<feature type="non-terminal residue" evidence="2">
    <location>
        <position position="1"/>
    </location>
</feature>
<name>X0X398_9ZZZZ</name>
<protein>
    <recommendedName>
        <fullName evidence="1">Calcineurin-like phosphoesterase domain-containing protein</fullName>
    </recommendedName>
</protein>
<evidence type="ECO:0000259" key="1">
    <source>
        <dbReference type="Pfam" id="PF00149"/>
    </source>
</evidence>
<sequence>FNYDIGVQLGDLLDYDHETIAAFQKYVAQLNYSSKDKHYWYHVGGNNDENSVLNDGVSIDNEYYRKYIDPAGEFTAISGIDNTKRPYPITGTYERYYFDVGNIRFLFLSDRNDLPAPYGRGEGGFFVDGAITLDTYKWFVEQIIKNPDRIIAVNCHHPLKDTTIGTGIDESWQGQYMTRYNPKYKNDPEKRLQPTLHQVYDVDKFDSPKFKNLLSQNTGIVDMWISGHVHHLVEEIFNGKGKYACAYGGHHFNV</sequence>
<dbReference type="EMBL" id="BARS01040623">
    <property type="protein sequence ID" value="GAG37709.1"/>
    <property type="molecule type" value="Genomic_DNA"/>
</dbReference>